<evidence type="ECO:0000313" key="2">
    <source>
        <dbReference type="Proteomes" id="UP000466388"/>
    </source>
</evidence>
<comment type="caution">
    <text evidence="1">The sequence shown here is derived from an EMBL/GenBank/DDBJ whole genome shotgun (WGS) entry which is preliminary data.</text>
</comment>
<accession>A0A7X3C1S6</accession>
<gene>
    <name evidence="1" type="ORF">GM612_05210</name>
</gene>
<dbReference type="EMBL" id="WNJO01000005">
    <property type="protein sequence ID" value="MTV82050.1"/>
    <property type="molecule type" value="Genomic_DNA"/>
</dbReference>
<dbReference type="Proteomes" id="UP000466388">
    <property type="component" value="Unassembled WGS sequence"/>
</dbReference>
<proteinExistence type="predicted"/>
<name>A0A7X3C1S6_9LACO</name>
<dbReference type="AlphaFoldDB" id="A0A7X3C1S6"/>
<organism evidence="1 2">
    <name type="scientific">Secundilactobacillus folii</name>
    <dbReference type="NCBI Taxonomy" id="2678357"/>
    <lineage>
        <taxon>Bacteria</taxon>
        <taxon>Bacillati</taxon>
        <taxon>Bacillota</taxon>
        <taxon>Bacilli</taxon>
        <taxon>Lactobacillales</taxon>
        <taxon>Lactobacillaceae</taxon>
        <taxon>Secundilactobacillus</taxon>
    </lineage>
</organism>
<evidence type="ECO:0000313" key="1">
    <source>
        <dbReference type="EMBL" id="MTV82050.1"/>
    </source>
</evidence>
<reference evidence="1 2" key="1">
    <citation type="submission" date="2019-11" db="EMBL/GenBank/DDBJ databases">
        <title>Lactobacillus sp. nov. CRM56-3, isolated from fermented tea leaves.</title>
        <authorList>
            <person name="Phuengjayaem S."/>
            <person name="Tanasupawat S."/>
        </authorList>
    </citation>
    <scope>NUCLEOTIDE SEQUENCE [LARGE SCALE GENOMIC DNA]</scope>
    <source>
        <strain evidence="1 2">CRM56-3</strain>
    </source>
</reference>
<keyword evidence="2" id="KW-1185">Reference proteome</keyword>
<protein>
    <submittedName>
        <fullName evidence="1">Uncharacterized protein</fullName>
    </submittedName>
</protein>
<sequence>MKKSESALRQSVIVDMNDFLLEYASKKLGNRNDIAEVVYQAAKDDLHGLDTLFKDQGEAREHIYKAVGEGFLSDFYANESQEEVAKQADKLALDAIHYLGHHEGELDDWKNN</sequence>
<dbReference type="RefSeq" id="WP_155431329.1">
    <property type="nucleotide sequence ID" value="NZ_WNJO01000005.1"/>
</dbReference>